<evidence type="ECO:0000313" key="1">
    <source>
        <dbReference type="EMBL" id="GAH75881.1"/>
    </source>
</evidence>
<accession>X1I0E2</accession>
<reference evidence="1" key="1">
    <citation type="journal article" date="2014" name="Front. Microbiol.">
        <title>High frequency of phylogenetically diverse reductive dehalogenase-homologous genes in deep subseafloor sedimentary metagenomes.</title>
        <authorList>
            <person name="Kawai M."/>
            <person name="Futagami T."/>
            <person name="Toyoda A."/>
            <person name="Takaki Y."/>
            <person name="Nishi S."/>
            <person name="Hori S."/>
            <person name="Arai W."/>
            <person name="Tsubouchi T."/>
            <person name="Morono Y."/>
            <person name="Uchiyama I."/>
            <person name="Ito T."/>
            <person name="Fujiyama A."/>
            <person name="Inagaki F."/>
            <person name="Takami H."/>
        </authorList>
    </citation>
    <scope>NUCLEOTIDE SEQUENCE</scope>
    <source>
        <strain evidence="1">Expedition CK06-06</strain>
    </source>
</reference>
<protein>
    <submittedName>
        <fullName evidence="1">Uncharacterized protein</fullName>
    </submittedName>
</protein>
<gene>
    <name evidence="1" type="ORF">S03H2_46218</name>
</gene>
<dbReference type="AlphaFoldDB" id="X1I0E2"/>
<organism evidence="1">
    <name type="scientific">marine sediment metagenome</name>
    <dbReference type="NCBI Taxonomy" id="412755"/>
    <lineage>
        <taxon>unclassified sequences</taxon>
        <taxon>metagenomes</taxon>
        <taxon>ecological metagenomes</taxon>
    </lineage>
</organism>
<comment type="caution">
    <text evidence="1">The sequence shown here is derived from an EMBL/GenBank/DDBJ whole genome shotgun (WGS) entry which is preliminary data.</text>
</comment>
<dbReference type="EMBL" id="BARU01029005">
    <property type="protein sequence ID" value="GAH75881.1"/>
    <property type="molecule type" value="Genomic_DNA"/>
</dbReference>
<feature type="non-terminal residue" evidence="1">
    <location>
        <position position="1"/>
    </location>
</feature>
<proteinExistence type="predicted"/>
<name>X1I0E2_9ZZZZ</name>
<sequence length="140" mass="14964">TSKHATLEIRASTSATWVDASGWAAAVTPGGGDHMIGDGHVFTGAWPLVALGKLNALDWGIRIIYTEEDEEGADLLHGFYENQEQIDLRYRPFGASGWRYFITGYVVGPAVPEADGDSGDLLTVDATVHGTGLELTRATT</sequence>